<organism evidence="1 2">
    <name type="scientific">Eiseniibacteriota bacterium</name>
    <dbReference type="NCBI Taxonomy" id="2212470"/>
    <lineage>
        <taxon>Bacteria</taxon>
        <taxon>Candidatus Eiseniibacteriota</taxon>
    </lineage>
</organism>
<proteinExistence type="predicted"/>
<accession>A0A948W7K1</accession>
<evidence type="ECO:0000313" key="1">
    <source>
        <dbReference type="EMBL" id="MBU2691721.1"/>
    </source>
</evidence>
<dbReference type="AlphaFoldDB" id="A0A948W7K1"/>
<name>A0A948W7K1_UNCEI</name>
<dbReference type="EMBL" id="JAHJDP010000074">
    <property type="protein sequence ID" value="MBU2691721.1"/>
    <property type="molecule type" value="Genomic_DNA"/>
</dbReference>
<protein>
    <submittedName>
        <fullName evidence="1">Uncharacterized protein</fullName>
    </submittedName>
</protein>
<sequence>MTLAGCAAHVHKVGAGPSGNDIVEARQWYILWGLVPLNEVDSNVMAAGAKDYEITTSQQPLDIIINIFTGIVTVNSRTVTVTK</sequence>
<dbReference type="Proteomes" id="UP000777784">
    <property type="component" value="Unassembled WGS sequence"/>
</dbReference>
<comment type="caution">
    <text evidence="1">The sequence shown here is derived from an EMBL/GenBank/DDBJ whole genome shotgun (WGS) entry which is preliminary data.</text>
</comment>
<gene>
    <name evidence="1" type="ORF">KJ970_12415</name>
</gene>
<evidence type="ECO:0000313" key="2">
    <source>
        <dbReference type="Proteomes" id="UP000777784"/>
    </source>
</evidence>
<reference evidence="1" key="1">
    <citation type="submission" date="2021-05" db="EMBL/GenBank/DDBJ databases">
        <title>Energy efficiency and biological interactions define the core microbiome of deep oligotrophic groundwater.</title>
        <authorList>
            <person name="Mehrshad M."/>
            <person name="Lopez-Fernandez M."/>
            <person name="Bell E."/>
            <person name="Bernier-Latmani R."/>
            <person name="Bertilsson S."/>
            <person name="Dopson M."/>
        </authorList>
    </citation>
    <scope>NUCLEOTIDE SEQUENCE</scope>
    <source>
        <strain evidence="1">Modern_marine.mb.64</strain>
    </source>
</reference>
<dbReference type="InterPro" id="IPR010438">
    <property type="entry name" value="Lambda_Bor"/>
</dbReference>
<dbReference type="Pfam" id="PF06291">
    <property type="entry name" value="Lambda_Bor"/>
    <property type="match status" value="1"/>
</dbReference>